<evidence type="ECO:0000256" key="2">
    <source>
        <dbReference type="SAM" id="SignalP"/>
    </source>
</evidence>
<gene>
    <name evidence="3" type="ORF">LMG28140_02126</name>
</gene>
<accession>A0ABM8NJF7</accession>
<dbReference type="InterPro" id="IPR011990">
    <property type="entry name" value="TPR-like_helical_dom_sf"/>
</dbReference>
<feature type="region of interest" description="Disordered" evidence="1">
    <location>
        <begin position="225"/>
        <end position="286"/>
    </location>
</feature>
<evidence type="ECO:0000313" key="3">
    <source>
        <dbReference type="EMBL" id="CAD6528454.1"/>
    </source>
</evidence>
<protein>
    <recommendedName>
        <fullName evidence="5">Fungal lipase-like domain-containing protein</fullName>
    </recommendedName>
</protein>
<feature type="chain" id="PRO_5047316231" description="Fungal lipase-like domain-containing protein" evidence="2">
    <location>
        <begin position="28"/>
        <end position="741"/>
    </location>
</feature>
<dbReference type="RefSeq" id="WP_201642224.1">
    <property type="nucleotide sequence ID" value="NZ_CAJHCP010000004.1"/>
</dbReference>
<sequence>MRFDCKRTVLSACATLLCATAASHAQAGTWESAFGVQDLDVVVNAVLQESDAGRRASLERPIAAAFKQDDTRADYVTGVLQITGGVPELERNPAHGLELIQTAARRGLVAARVKLAALVEAGNTNIDARQVRVWLDEFAGSNGTAAYADATLWSQGLGGQRNACRANQLLQVAQRQNVNPDGQLQQRLAQTLDACNGGLSASNSASQRPAGGISSDEWSKIMQLRGTSTSNGPSSPAQSATLPAGQSVTSAATMGAPSLSPVAPSVAPAPPAALAAPSASTASQPGVAVGVPADAATRDFDKMLALLSYAVYADPAKLADAQQKADDLQNRVARVQADQTLDPLIKPHEVRKLDAAFQAASMKVAEVRNQLAVKTQVAQTYGLQRVHLPAAESEAEAGHVYAEIWATQDGRRIVVFRGTDNNTDWVTDAQIGLTPELAGELTARVKSLSGQSLLTGTSALAVKGYDAGHFDADDMGRPRAFSVADNLVRAVMRSGVAPSQVTLTGHSLGGGYAQYAGFKNGVAQIVTFNPAPLNSRQQADVQAGIQHFGGQVRHYVSYIALSGNAAGRVYDPVSQLTSEYLHQPDLASLRVIGTEYAVPVCADLRSPEYQAFSGNVQDRITHKTFGSMDKGGENTKRVGKVIGQADGYVSASTDKSTAMDAGGDVGQVPGHALGTASYCMKHPYLCSAKFAVGGMVSALATDFTPRAWTILSAHRMKNLEEAIQQNGKQVCEAPSAQLAGR</sequence>
<dbReference type="EMBL" id="CAJHCP010000004">
    <property type="protein sequence ID" value="CAD6528454.1"/>
    <property type="molecule type" value="Genomic_DNA"/>
</dbReference>
<comment type="caution">
    <text evidence="3">The sequence shown here is derived from an EMBL/GenBank/DDBJ whole genome shotgun (WGS) entry which is preliminary data.</text>
</comment>
<feature type="signal peptide" evidence="2">
    <location>
        <begin position="1"/>
        <end position="27"/>
    </location>
</feature>
<dbReference type="Proteomes" id="UP000598032">
    <property type="component" value="Unassembled WGS sequence"/>
</dbReference>
<dbReference type="Pfam" id="PF26363">
    <property type="entry name" value="Phospholipase-like"/>
    <property type="match status" value="1"/>
</dbReference>
<evidence type="ECO:0008006" key="5">
    <source>
        <dbReference type="Google" id="ProtNLM"/>
    </source>
</evidence>
<evidence type="ECO:0000256" key="1">
    <source>
        <dbReference type="SAM" id="MobiDB-lite"/>
    </source>
</evidence>
<keyword evidence="2" id="KW-0732">Signal</keyword>
<organism evidence="3 4">
    <name type="scientific">Paraburkholderia metrosideri</name>
    <dbReference type="NCBI Taxonomy" id="580937"/>
    <lineage>
        <taxon>Bacteria</taxon>
        <taxon>Pseudomonadati</taxon>
        <taxon>Pseudomonadota</taxon>
        <taxon>Betaproteobacteria</taxon>
        <taxon>Burkholderiales</taxon>
        <taxon>Burkholderiaceae</taxon>
        <taxon>Paraburkholderia</taxon>
    </lineage>
</organism>
<dbReference type="Gene3D" id="3.40.50.1820">
    <property type="entry name" value="alpha/beta hydrolase"/>
    <property type="match status" value="1"/>
</dbReference>
<proteinExistence type="predicted"/>
<dbReference type="Gene3D" id="1.25.40.10">
    <property type="entry name" value="Tetratricopeptide repeat domain"/>
    <property type="match status" value="1"/>
</dbReference>
<keyword evidence="4" id="KW-1185">Reference proteome</keyword>
<dbReference type="InterPro" id="IPR029058">
    <property type="entry name" value="AB_hydrolase_fold"/>
</dbReference>
<name>A0ABM8NJF7_9BURK</name>
<dbReference type="SUPFAM" id="SSF53474">
    <property type="entry name" value="alpha/beta-Hydrolases"/>
    <property type="match status" value="1"/>
</dbReference>
<evidence type="ECO:0000313" key="4">
    <source>
        <dbReference type="Proteomes" id="UP000598032"/>
    </source>
</evidence>
<feature type="compositionally biased region" description="Polar residues" evidence="1">
    <location>
        <begin position="225"/>
        <end position="252"/>
    </location>
</feature>
<reference evidence="3 4" key="1">
    <citation type="submission" date="2020-10" db="EMBL/GenBank/DDBJ databases">
        <authorList>
            <person name="Peeters C."/>
        </authorList>
    </citation>
    <scope>NUCLEOTIDE SEQUENCE [LARGE SCALE GENOMIC DNA]</scope>
    <source>
        <strain evidence="3 4">LMG 28140</strain>
    </source>
</reference>
<feature type="compositionally biased region" description="Low complexity" evidence="1">
    <location>
        <begin position="256"/>
        <end position="286"/>
    </location>
</feature>